<dbReference type="GO" id="GO:0003677">
    <property type="term" value="F:DNA binding"/>
    <property type="evidence" value="ECO:0007669"/>
    <property type="project" value="InterPro"/>
</dbReference>
<dbReference type="Gene3D" id="1.10.10.10">
    <property type="entry name" value="Winged helix-like DNA-binding domain superfamily/Winged helix DNA-binding domain"/>
    <property type="match status" value="1"/>
</dbReference>
<dbReference type="InterPro" id="IPR000792">
    <property type="entry name" value="Tscrpt_reg_LuxR_C"/>
</dbReference>
<dbReference type="SMART" id="SM00421">
    <property type="entry name" value="HTH_LUXR"/>
    <property type="match status" value="1"/>
</dbReference>
<dbReference type="AlphaFoldDB" id="A0A3M6EJV3"/>
<evidence type="ECO:0000313" key="2">
    <source>
        <dbReference type="EMBL" id="RMV68523.1"/>
    </source>
</evidence>
<evidence type="ECO:0000259" key="1">
    <source>
        <dbReference type="PROSITE" id="PS50043"/>
    </source>
</evidence>
<dbReference type="InterPro" id="IPR016032">
    <property type="entry name" value="Sig_transdc_resp-reg_C-effctor"/>
</dbReference>
<dbReference type="EMBL" id="RBUY01000225">
    <property type="protein sequence ID" value="RMV68523.1"/>
    <property type="molecule type" value="Genomic_DNA"/>
</dbReference>
<dbReference type="Proteomes" id="UP000269872">
    <property type="component" value="Unassembled WGS sequence"/>
</dbReference>
<evidence type="ECO:0000313" key="3">
    <source>
        <dbReference type="Proteomes" id="UP000269872"/>
    </source>
</evidence>
<dbReference type="InterPro" id="IPR036388">
    <property type="entry name" value="WH-like_DNA-bd_sf"/>
</dbReference>
<proteinExistence type="predicted"/>
<sequence length="358" mass="39745">MAQDPSWQVGRGLSTADRTMYGPLNPDRTRRLAYSHTSWQTHVQRVENLSLFSDTDAKQKLRLNTKRPSAIIRLIRYCNQKLPRSNWPWPVTARSESGKLKMNTAQHFEYSDDPRFYLQLAQLVSSTGDTTFAGQMLQLVDSLVPIHGVDLSEWTLDVRESSISRIHLLGSAGLQQDTPNVEATGHPLLSSILHMQDPLLVQLKNPLGAQHPQHNTHQCNLVSSSGDRRRIICFYRSATLRAFSLSELSLLKSLSDTLLPLVEHHAQILAQAGDRNARVEPEPGSLDQAFSGRLAQDSVTLSAREQEVCLGLLTGGTVAEMAQRLKVKNSSVETYLKRATAKLGVSGRHGLARWMAGG</sequence>
<dbReference type="Pfam" id="PF00196">
    <property type="entry name" value="GerE"/>
    <property type="match status" value="1"/>
</dbReference>
<reference evidence="2 3" key="1">
    <citation type="submission" date="2018-08" db="EMBL/GenBank/DDBJ databases">
        <title>Recombination of ecologically and evolutionarily significant loci maintains genetic cohesion in the Pseudomonas syringae species complex.</title>
        <authorList>
            <person name="Dillon M."/>
            <person name="Thakur S."/>
            <person name="Almeida R.N.D."/>
            <person name="Weir B.S."/>
            <person name="Guttman D.S."/>
        </authorList>
    </citation>
    <scope>NUCLEOTIDE SEQUENCE [LARGE SCALE GENOMIC DNA]</scope>
    <source>
        <strain evidence="2 3">ICMP 7496</strain>
    </source>
</reference>
<feature type="domain" description="HTH luxR-type" evidence="1">
    <location>
        <begin position="294"/>
        <end position="358"/>
    </location>
</feature>
<gene>
    <name evidence="2" type="ORF">ALP05_101076</name>
</gene>
<accession>A0A3M6EJV3</accession>
<organism evidence="2 3">
    <name type="scientific">Pseudomonas caricapapayae</name>
    <dbReference type="NCBI Taxonomy" id="46678"/>
    <lineage>
        <taxon>Bacteria</taxon>
        <taxon>Pseudomonadati</taxon>
        <taxon>Pseudomonadota</taxon>
        <taxon>Gammaproteobacteria</taxon>
        <taxon>Pseudomonadales</taxon>
        <taxon>Pseudomonadaceae</taxon>
        <taxon>Pseudomonas</taxon>
    </lineage>
</organism>
<protein>
    <submittedName>
        <fullName evidence="2">Syringofactin operon regulator SyfR</fullName>
    </submittedName>
</protein>
<dbReference type="PROSITE" id="PS50043">
    <property type="entry name" value="HTH_LUXR_2"/>
    <property type="match status" value="1"/>
</dbReference>
<dbReference type="SUPFAM" id="SSF46894">
    <property type="entry name" value="C-terminal effector domain of the bipartite response regulators"/>
    <property type="match status" value="1"/>
</dbReference>
<comment type="caution">
    <text evidence="2">The sequence shown here is derived from an EMBL/GenBank/DDBJ whole genome shotgun (WGS) entry which is preliminary data.</text>
</comment>
<dbReference type="GO" id="GO:0006355">
    <property type="term" value="P:regulation of DNA-templated transcription"/>
    <property type="evidence" value="ECO:0007669"/>
    <property type="project" value="InterPro"/>
</dbReference>
<name>A0A3M6EJV3_9PSED</name>